<feature type="transmembrane region" description="Helical" evidence="2">
    <location>
        <begin position="37"/>
        <end position="55"/>
    </location>
</feature>
<dbReference type="AlphaFoldDB" id="A0A415GRC8"/>
<feature type="region of interest" description="Disordered" evidence="1">
    <location>
        <begin position="134"/>
        <end position="154"/>
    </location>
</feature>
<evidence type="ECO:0000256" key="2">
    <source>
        <dbReference type="SAM" id="Phobius"/>
    </source>
</evidence>
<keyword evidence="2" id="KW-1133">Transmembrane helix</keyword>
<organism evidence="3 4">
    <name type="scientific">Leyella stercorea</name>
    <dbReference type="NCBI Taxonomy" id="363265"/>
    <lineage>
        <taxon>Bacteria</taxon>
        <taxon>Pseudomonadati</taxon>
        <taxon>Bacteroidota</taxon>
        <taxon>Bacteroidia</taxon>
        <taxon>Bacteroidales</taxon>
        <taxon>Prevotellaceae</taxon>
        <taxon>Leyella</taxon>
    </lineage>
</organism>
<name>A0A415GRC8_9BACT</name>
<evidence type="ECO:0000256" key="1">
    <source>
        <dbReference type="SAM" id="MobiDB-lite"/>
    </source>
</evidence>
<keyword evidence="2" id="KW-0472">Membrane</keyword>
<keyword evidence="4" id="KW-1185">Reference proteome</keyword>
<dbReference type="EMBL" id="QRNO01000003">
    <property type="protein sequence ID" value="RHK52825.1"/>
    <property type="molecule type" value="Genomic_DNA"/>
</dbReference>
<feature type="transmembrane region" description="Helical" evidence="2">
    <location>
        <begin position="12"/>
        <end position="31"/>
    </location>
</feature>
<proteinExistence type="predicted"/>
<dbReference type="GeneID" id="78337234"/>
<keyword evidence="2" id="KW-0812">Transmembrane</keyword>
<sequence>MKQLNTIQSALFLIGGVLMVIGAGCFVFMFAQQIVCWIFLVGALLFAAMQVNQAYEGHNPTIKRLKKIMTFADIFFVLAGLLMVDSANMWLKDYFADTITYFNVVYNKWVLLLLAAAILEMYSMHRIASELKKDAVEDEADSEEQDDAPATDRQ</sequence>
<dbReference type="PROSITE" id="PS51257">
    <property type="entry name" value="PROKAR_LIPOPROTEIN"/>
    <property type="match status" value="1"/>
</dbReference>
<accession>A0A415GRC8</accession>
<feature type="compositionally biased region" description="Acidic residues" evidence="1">
    <location>
        <begin position="136"/>
        <end position="154"/>
    </location>
</feature>
<dbReference type="Proteomes" id="UP000286598">
    <property type="component" value="Unassembled WGS sequence"/>
</dbReference>
<dbReference type="OrthoDB" id="1079630at2"/>
<reference evidence="3 4" key="1">
    <citation type="submission" date="2018-08" db="EMBL/GenBank/DDBJ databases">
        <title>A genome reference for cultivated species of the human gut microbiota.</title>
        <authorList>
            <person name="Zou Y."/>
            <person name="Xue W."/>
            <person name="Luo G."/>
        </authorList>
    </citation>
    <scope>NUCLEOTIDE SEQUENCE [LARGE SCALE GENOMIC DNA]</scope>
    <source>
        <strain evidence="3 4">AF42-9</strain>
    </source>
</reference>
<evidence type="ECO:0000313" key="4">
    <source>
        <dbReference type="Proteomes" id="UP000286598"/>
    </source>
</evidence>
<dbReference type="RefSeq" id="WP_007899998.1">
    <property type="nucleotide sequence ID" value="NZ_BRDO01000007.1"/>
</dbReference>
<protein>
    <submittedName>
        <fullName evidence="3">Uncharacterized protein</fullName>
    </submittedName>
</protein>
<feature type="transmembrane region" description="Helical" evidence="2">
    <location>
        <begin position="67"/>
        <end position="84"/>
    </location>
</feature>
<feature type="transmembrane region" description="Helical" evidence="2">
    <location>
        <begin position="104"/>
        <end position="123"/>
    </location>
</feature>
<evidence type="ECO:0000313" key="3">
    <source>
        <dbReference type="EMBL" id="RHK52825.1"/>
    </source>
</evidence>
<comment type="caution">
    <text evidence="3">The sequence shown here is derived from an EMBL/GenBank/DDBJ whole genome shotgun (WGS) entry which is preliminary data.</text>
</comment>
<gene>
    <name evidence="3" type="ORF">DW060_01275</name>
</gene>